<feature type="region of interest" description="Disordered" evidence="9">
    <location>
        <begin position="137"/>
        <end position="165"/>
    </location>
</feature>
<dbReference type="GO" id="GO:0043162">
    <property type="term" value="P:ubiquitin-dependent protein catabolic process via the multivesicular body sorting pathway"/>
    <property type="evidence" value="ECO:0007669"/>
    <property type="project" value="TreeGrafter"/>
</dbReference>
<comment type="subcellular location">
    <subcellularLocation>
        <location evidence="1">Late endosome membrane</location>
        <topology evidence="1">Peripheral membrane protein</topology>
    </subcellularLocation>
</comment>
<dbReference type="SUPFAM" id="SSF140111">
    <property type="entry name" value="Endosomal sorting complex assembly domain"/>
    <property type="match status" value="1"/>
</dbReference>
<proteinExistence type="inferred from homology"/>
<dbReference type="InterPro" id="IPR029012">
    <property type="entry name" value="Helix_hairpin_bin_sf"/>
</dbReference>
<evidence type="ECO:0000256" key="5">
    <source>
        <dbReference type="ARBA" id="ARBA00022927"/>
    </source>
</evidence>
<dbReference type="PANTHER" id="PTHR13678:SF2">
    <property type="entry name" value="VACUOLAR PROTEIN SORTING-ASSOCIATED PROTEIN 37A"/>
    <property type="match status" value="1"/>
</dbReference>
<dbReference type="GO" id="GO:0006623">
    <property type="term" value="P:protein targeting to vacuole"/>
    <property type="evidence" value="ECO:0007669"/>
    <property type="project" value="TreeGrafter"/>
</dbReference>
<keyword evidence="12" id="KW-1185">Reference proteome</keyword>
<comment type="caution">
    <text evidence="11">The sequence shown here is derived from an EMBL/GenBank/DDBJ whole genome shotgun (WGS) entry which is preliminary data.</text>
</comment>
<dbReference type="InterPro" id="IPR009851">
    <property type="entry name" value="Mod_r"/>
</dbReference>
<keyword evidence="8" id="KW-0175">Coiled coil</keyword>
<dbReference type="InterPro" id="IPR016135">
    <property type="entry name" value="UBQ-conjugating_enzyme/RWD"/>
</dbReference>
<comment type="similarity">
    <text evidence="2">Belongs to the VPS37 family.</text>
</comment>
<organism evidence="11 12">
    <name type="scientific">Tigriopus californicus</name>
    <name type="common">Marine copepod</name>
    <dbReference type="NCBI Taxonomy" id="6832"/>
    <lineage>
        <taxon>Eukaryota</taxon>
        <taxon>Metazoa</taxon>
        <taxon>Ecdysozoa</taxon>
        <taxon>Arthropoda</taxon>
        <taxon>Crustacea</taxon>
        <taxon>Multicrustacea</taxon>
        <taxon>Hexanauplia</taxon>
        <taxon>Copepoda</taxon>
        <taxon>Harpacticoida</taxon>
        <taxon>Harpacticidae</taxon>
        <taxon>Tigriopus</taxon>
    </lineage>
</organism>
<dbReference type="Gene3D" id="1.10.287.660">
    <property type="entry name" value="Helix hairpin bin"/>
    <property type="match status" value="1"/>
</dbReference>
<dbReference type="Pfam" id="PF07200">
    <property type="entry name" value="Mod_r"/>
    <property type="match status" value="1"/>
</dbReference>
<evidence type="ECO:0000256" key="3">
    <source>
        <dbReference type="ARBA" id="ARBA00022448"/>
    </source>
</evidence>
<dbReference type="AlphaFoldDB" id="A0A553NDQ8"/>
<keyword evidence="4" id="KW-0967">Endosome</keyword>
<evidence type="ECO:0000313" key="11">
    <source>
        <dbReference type="EMBL" id="TRY63584.1"/>
    </source>
</evidence>
<dbReference type="EMBL" id="VCGU01000458">
    <property type="protein sequence ID" value="TRY63584.1"/>
    <property type="molecule type" value="Genomic_DNA"/>
</dbReference>
<evidence type="ECO:0000256" key="4">
    <source>
        <dbReference type="ARBA" id="ARBA00022753"/>
    </source>
</evidence>
<dbReference type="Proteomes" id="UP000318571">
    <property type="component" value="Chromosome 10"/>
</dbReference>
<dbReference type="GO" id="GO:0000813">
    <property type="term" value="C:ESCRT I complex"/>
    <property type="evidence" value="ECO:0007669"/>
    <property type="project" value="TreeGrafter"/>
</dbReference>
<keyword evidence="5 7" id="KW-0653">Protein transport</keyword>
<dbReference type="InterPro" id="IPR037202">
    <property type="entry name" value="ESCRT_assembly_dom"/>
</dbReference>
<dbReference type="OrthoDB" id="10260857at2759"/>
<comment type="function">
    <text evidence="6">Component of the ESCRT-I complex, a regulator of vesicular trafficking process. Required for the sorting of endocytic ubiquitinated cargos into multivesicular bodies. May be involved in cell growth and differentiation.</text>
</comment>
<keyword evidence="3 7" id="KW-0813">Transport</keyword>
<dbReference type="PROSITE" id="PS51314">
    <property type="entry name" value="VPS37_C"/>
    <property type="match status" value="1"/>
</dbReference>
<reference evidence="11 12" key="1">
    <citation type="journal article" date="2018" name="Nat. Ecol. Evol.">
        <title>Genomic signatures of mitonuclear coevolution across populations of Tigriopus californicus.</title>
        <authorList>
            <person name="Barreto F.S."/>
            <person name="Watson E.T."/>
            <person name="Lima T.G."/>
            <person name="Willett C.S."/>
            <person name="Edmands S."/>
            <person name="Li W."/>
            <person name="Burton R.S."/>
        </authorList>
    </citation>
    <scope>NUCLEOTIDE SEQUENCE [LARGE SCALE GENOMIC DNA]</scope>
    <source>
        <strain evidence="11 12">San Diego</strain>
    </source>
</reference>
<evidence type="ECO:0000259" key="10">
    <source>
        <dbReference type="PROSITE" id="PS51314"/>
    </source>
</evidence>
<evidence type="ECO:0000256" key="8">
    <source>
        <dbReference type="SAM" id="Coils"/>
    </source>
</evidence>
<gene>
    <name evidence="11" type="ORF">TCAL_08190</name>
</gene>
<dbReference type="SUPFAM" id="SSF54495">
    <property type="entry name" value="UBC-like"/>
    <property type="match status" value="1"/>
</dbReference>
<dbReference type="GO" id="GO:0031902">
    <property type="term" value="C:late endosome membrane"/>
    <property type="evidence" value="ECO:0007669"/>
    <property type="project" value="UniProtKB-SubCell"/>
</dbReference>
<protein>
    <recommendedName>
        <fullName evidence="10">VPS37 C-terminal domain-containing protein</fullName>
    </recommendedName>
</protein>
<evidence type="ECO:0000256" key="9">
    <source>
        <dbReference type="SAM" id="MobiDB-lite"/>
    </source>
</evidence>
<evidence type="ECO:0000313" key="12">
    <source>
        <dbReference type="Proteomes" id="UP000318571"/>
    </source>
</evidence>
<dbReference type="GO" id="GO:0006612">
    <property type="term" value="P:protein targeting to membrane"/>
    <property type="evidence" value="ECO:0007669"/>
    <property type="project" value="TreeGrafter"/>
</dbReference>
<feature type="coiled-coil region" evidence="8">
    <location>
        <begin position="208"/>
        <end position="235"/>
    </location>
</feature>
<dbReference type="OMA" id="REPPEIY"/>
<name>A0A553NDQ8_TIGCA</name>
<evidence type="ECO:0000256" key="2">
    <source>
        <dbReference type="ARBA" id="ARBA00007617"/>
    </source>
</evidence>
<dbReference type="PANTHER" id="PTHR13678">
    <property type="entry name" value="VACUOLAR PROTEIN SORTING-ASSOCIATED PROTEIN 37"/>
    <property type="match status" value="1"/>
</dbReference>
<feature type="compositionally biased region" description="Polar residues" evidence="9">
    <location>
        <begin position="143"/>
        <end position="156"/>
    </location>
</feature>
<accession>A0A553NDQ8</accession>
<dbReference type="STRING" id="6832.A0A553NDQ8"/>
<sequence length="338" mass="37595">MAHDSLLIRSMNRSKGLVPRGGANGYPAPDPYRGPSQDPFHRRKQINTLRIFNENVSEIRPDVQYHVDFRAVNGQAFQLRVFLPPGFPSQRPDMALSPPGSHPWLDQSGQVVGAPGLLNYSVLSDLGRVVQAIKRELEKNPPKVSTSGPESKTSPEQPLGAVSRVSRPTPVISVIPGLSDLSPEELTELSESDIALRHFCQTMPNPDLDALNLTLEQTRERIQTLAHDNQNLGQSLQDQKDRISEAIQPWSKVRDELSAALPECAASRQKVNLPTLVERLAQASVQSEEDSEAMAEKFQAGDMSVETFMKEFVASRSAYHLRRTKLDKLRTYCRSAKN</sequence>
<evidence type="ECO:0000256" key="6">
    <source>
        <dbReference type="ARBA" id="ARBA00025010"/>
    </source>
</evidence>
<dbReference type="CDD" id="cd11685">
    <property type="entry name" value="UEV_TSG101-like"/>
    <property type="match status" value="1"/>
</dbReference>
<feature type="domain" description="VPS37 C-terminal" evidence="10">
    <location>
        <begin position="244"/>
        <end position="338"/>
    </location>
</feature>
<evidence type="ECO:0000256" key="1">
    <source>
        <dbReference type="ARBA" id="ARBA00004633"/>
    </source>
</evidence>
<evidence type="ECO:0000256" key="7">
    <source>
        <dbReference type="PROSITE-ProRule" id="PRU00646"/>
    </source>
</evidence>